<evidence type="ECO:0000256" key="5">
    <source>
        <dbReference type="SAM" id="SignalP"/>
    </source>
</evidence>
<dbReference type="InterPro" id="IPR015915">
    <property type="entry name" value="Kelch-typ_b-propeller"/>
</dbReference>
<keyword evidence="4" id="KW-0812">Transmembrane</keyword>
<dbReference type="OrthoDB" id="10251809at2759"/>
<feature type="chain" id="PRO_5014377574" description="Kelch repeat protein" evidence="5">
    <location>
        <begin position="20"/>
        <end position="564"/>
    </location>
</feature>
<dbReference type="Gene3D" id="2.120.10.80">
    <property type="entry name" value="Kelch-type beta propeller"/>
    <property type="match status" value="1"/>
</dbReference>
<sequence length="564" mass="61829">MRWTRVVTIVPLWIALSIQQPKDPLDSFCRIFGHQTAVVDRRLYVDGGFVNHGSLPQDPKNYTNTALLDADLDVTNLGMPILRSNLSKPDKVPDVNGAILWSDPVNKVLYLYGGEYSDGEPDPFSLWAYDIVPSKWKSMPAGSEDRDIQRASYGAGAVVEGGEFAYYYGGWLSNASVPSWGSRPPLALSSLLMYNMDLHTWTNSSGPDSIGRAEGAMVYLPASDRGMLVYFGGLQVADGMGKTTPQPMDEILIYDIANSKWYTQKATGQVPEDRRRFCAGATWASDYSSYNIYLYGGSEISEGVGFDDVYILSLPSFKWIKWYPTEPGPGYPHHSLSCSVVDGAQMIIIGGVFTNTTMCDVPNVYAMHNMDLGKQNPDSAPWYQFRPNLTTYKVPPEIVSAIGGSESGKANVTSPKGGFGDRDLNTYFQRVYTPPPRTPTHTPEDDDSTPVGAIAGGTVGGVAGLCIIAGGLYLWLRRRRKQEETTVEETVPTPSAPETKPPTMYELPAEREQPIGELANTAPVEMESPGVTKHFSLPGDNHHHYQHPSPHSRDPSSPSAELPV</sequence>
<dbReference type="GO" id="GO:0019760">
    <property type="term" value="P:glucosinolate metabolic process"/>
    <property type="evidence" value="ECO:0007669"/>
    <property type="project" value="UniProtKB-ARBA"/>
</dbReference>
<gene>
    <name evidence="6" type="ORF">BDW42DRAFT_79912</name>
</gene>
<feature type="compositionally biased region" description="Low complexity" evidence="3">
    <location>
        <begin position="555"/>
        <end position="564"/>
    </location>
</feature>
<evidence type="ECO:0000256" key="2">
    <source>
        <dbReference type="ARBA" id="ARBA00023004"/>
    </source>
</evidence>
<feature type="compositionally biased region" description="Low complexity" evidence="3">
    <location>
        <begin position="488"/>
        <end position="498"/>
    </location>
</feature>
<reference evidence="7" key="1">
    <citation type="submission" date="2017-12" db="EMBL/GenBank/DDBJ databases">
        <authorList>
            <consortium name="DOE Joint Genome Institute"/>
            <person name="Mondo S.J."/>
            <person name="Kjaerbolling I."/>
            <person name="Vesth T.C."/>
            <person name="Frisvad J.C."/>
            <person name="Nybo J.L."/>
            <person name="Theobald S."/>
            <person name="Kuo A."/>
            <person name="Bowyer P."/>
            <person name="Matsuda Y."/>
            <person name="Lyhne E.K."/>
            <person name="Kogle M.E."/>
            <person name="Clum A."/>
            <person name="Lipzen A."/>
            <person name="Salamov A."/>
            <person name="Ngan C.Y."/>
            <person name="Daum C."/>
            <person name="Chiniquy J."/>
            <person name="Barry K."/>
            <person name="LaButti K."/>
            <person name="Haridas S."/>
            <person name="Simmons B.A."/>
            <person name="Magnuson J.K."/>
            <person name="Mortensen U.H."/>
            <person name="Larsen T.O."/>
            <person name="Grigoriev I.V."/>
            <person name="Baker S.E."/>
            <person name="Andersen M.R."/>
            <person name="Nordberg H.P."/>
            <person name="Cantor M.N."/>
            <person name="Hua S.X."/>
        </authorList>
    </citation>
    <scope>NUCLEOTIDE SEQUENCE [LARGE SCALE GENOMIC DNA]</scope>
    <source>
        <strain evidence="7">IBT 19404</strain>
    </source>
</reference>
<name>A0A2J5HY56_9EURO</name>
<dbReference type="AlphaFoldDB" id="A0A2J5HY56"/>
<feature type="transmembrane region" description="Helical" evidence="4">
    <location>
        <begin position="451"/>
        <end position="476"/>
    </location>
</feature>
<feature type="region of interest" description="Disordered" evidence="3">
    <location>
        <begin position="429"/>
        <end position="453"/>
    </location>
</feature>
<evidence type="ECO:0000256" key="1">
    <source>
        <dbReference type="ARBA" id="ARBA00022737"/>
    </source>
</evidence>
<feature type="region of interest" description="Disordered" evidence="3">
    <location>
        <begin position="483"/>
        <end position="564"/>
    </location>
</feature>
<dbReference type="SUPFAM" id="SSF117281">
    <property type="entry name" value="Kelch motif"/>
    <property type="match status" value="1"/>
</dbReference>
<evidence type="ECO:0008006" key="8">
    <source>
        <dbReference type="Google" id="ProtNLM"/>
    </source>
</evidence>
<evidence type="ECO:0000313" key="6">
    <source>
        <dbReference type="EMBL" id="PLN82367.1"/>
    </source>
</evidence>
<dbReference type="Proteomes" id="UP000235023">
    <property type="component" value="Unassembled WGS sequence"/>
</dbReference>
<dbReference type="PANTHER" id="PTHR47435:SF4">
    <property type="entry name" value="KELCH REPEAT PROTEIN (AFU_ORTHOLOGUE AFUA_5G12780)"/>
    <property type="match status" value="1"/>
</dbReference>
<proteinExistence type="predicted"/>
<dbReference type="PANTHER" id="PTHR47435">
    <property type="entry name" value="KELCH REPEAT PROTEIN (AFU_ORTHOLOGUE AFUA_5G12780)"/>
    <property type="match status" value="1"/>
</dbReference>
<evidence type="ECO:0000313" key="7">
    <source>
        <dbReference type="Proteomes" id="UP000235023"/>
    </source>
</evidence>
<feature type="signal peptide" evidence="5">
    <location>
        <begin position="1"/>
        <end position="19"/>
    </location>
</feature>
<keyword evidence="7" id="KW-1185">Reference proteome</keyword>
<keyword evidence="4" id="KW-0472">Membrane</keyword>
<evidence type="ECO:0000256" key="3">
    <source>
        <dbReference type="SAM" id="MobiDB-lite"/>
    </source>
</evidence>
<evidence type="ECO:0000256" key="4">
    <source>
        <dbReference type="SAM" id="Phobius"/>
    </source>
</evidence>
<organism evidence="6 7">
    <name type="scientific">Aspergillus taichungensis</name>
    <dbReference type="NCBI Taxonomy" id="482145"/>
    <lineage>
        <taxon>Eukaryota</taxon>
        <taxon>Fungi</taxon>
        <taxon>Dikarya</taxon>
        <taxon>Ascomycota</taxon>
        <taxon>Pezizomycotina</taxon>
        <taxon>Eurotiomycetes</taxon>
        <taxon>Eurotiomycetidae</taxon>
        <taxon>Eurotiales</taxon>
        <taxon>Aspergillaceae</taxon>
        <taxon>Aspergillus</taxon>
        <taxon>Aspergillus subgen. Circumdati</taxon>
    </lineage>
</organism>
<keyword evidence="1" id="KW-0677">Repeat</keyword>
<keyword evidence="5" id="KW-0732">Signal</keyword>
<dbReference type="EMBL" id="KZ559527">
    <property type="protein sequence ID" value="PLN82367.1"/>
    <property type="molecule type" value="Genomic_DNA"/>
</dbReference>
<dbReference type="Pfam" id="PF24681">
    <property type="entry name" value="Kelch_KLHDC2_KLHL20_DRC7"/>
    <property type="match status" value="1"/>
</dbReference>
<protein>
    <recommendedName>
        <fullName evidence="8">Kelch repeat protein</fullName>
    </recommendedName>
</protein>
<accession>A0A2J5HY56</accession>
<keyword evidence="2" id="KW-0408">Iron</keyword>
<keyword evidence="4" id="KW-1133">Transmembrane helix</keyword>